<gene>
    <name evidence="2" type="ORF">GCM10010102_37730</name>
</gene>
<dbReference type="AlphaFoldDB" id="A0A8H9GN35"/>
<feature type="compositionally biased region" description="Basic and acidic residues" evidence="1">
    <location>
        <begin position="124"/>
        <end position="133"/>
    </location>
</feature>
<sequence length="276" mass="30480">MDRSASQAFQQPAHAFEVYISSARFAPYLGRAAGDADRAFELYQWNSRLTGATHEALGHVEVALRNALDARLRTWNAVQPPAPQHGVASYSSNWLEVPAAPLYGLLNTVRHGRRHSTYLRAARRAAESREARGSGHPRSSAPVTHDDLVANLMFGTWVTLLPDSTAHASRRRAQQTMWQAAIRHAFPYHQDPGVIHFWVSRLHRLRNRVAHHEPLIGVDVLAYHRTMVRLLRAIDPVLGDWFSGASPVPALLRSRPRPRAEATGNGAAGGGTTGGR</sequence>
<feature type="region of interest" description="Disordered" evidence="1">
    <location>
        <begin position="121"/>
        <end position="142"/>
    </location>
</feature>
<dbReference type="Proteomes" id="UP000655589">
    <property type="component" value="Unassembled WGS sequence"/>
</dbReference>
<keyword evidence="3" id="KW-1185">Reference proteome</keyword>
<dbReference type="EMBL" id="BMPT01000019">
    <property type="protein sequence ID" value="GGM38649.1"/>
    <property type="molecule type" value="Genomic_DNA"/>
</dbReference>
<evidence type="ECO:0000313" key="3">
    <source>
        <dbReference type="Proteomes" id="UP000655589"/>
    </source>
</evidence>
<evidence type="ECO:0008006" key="4">
    <source>
        <dbReference type="Google" id="ProtNLM"/>
    </source>
</evidence>
<feature type="compositionally biased region" description="Gly residues" evidence="1">
    <location>
        <begin position="266"/>
        <end position="276"/>
    </location>
</feature>
<comment type="caution">
    <text evidence="2">The sequence shown here is derived from an EMBL/GenBank/DDBJ whole genome shotgun (WGS) entry which is preliminary data.</text>
</comment>
<organism evidence="2 3">
    <name type="scientific">Promicromonospora citrea</name>
    <dbReference type="NCBI Taxonomy" id="43677"/>
    <lineage>
        <taxon>Bacteria</taxon>
        <taxon>Bacillati</taxon>
        <taxon>Actinomycetota</taxon>
        <taxon>Actinomycetes</taxon>
        <taxon>Micrococcales</taxon>
        <taxon>Promicromonosporaceae</taxon>
        <taxon>Promicromonospora</taxon>
    </lineage>
</organism>
<dbReference type="RefSeq" id="WP_171104080.1">
    <property type="nucleotide sequence ID" value="NZ_BMPT01000019.1"/>
</dbReference>
<evidence type="ECO:0000313" key="2">
    <source>
        <dbReference type="EMBL" id="GGM38649.1"/>
    </source>
</evidence>
<proteinExistence type="predicted"/>
<reference evidence="2" key="2">
    <citation type="submission" date="2020-09" db="EMBL/GenBank/DDBJ databases">
        <authorList>
            <person name="Sun Q."/>
            <person name="Ohkuma M."/>
        </authorList>
    </citation>
    <scope>NUCLEOTIDE SEQUENCE</scope>
    <source>
        <strain evidence="2">JCM 3051</strain>
    </source>
</reference>
<feature type="region of interest" description="Disordered" evidence="1">
    <location>
        <begin position="253"/>
        <end position="276"/>
    </location>
</feature>
<reference evidence="2" key="1">
    <citation type="journal article" date="2014" name="Int. J. Syst. Evol. Microbiol.">
        <title>Complete genome sequence of Corynebacterium casei LMG S-19264T (=DSM 44701T), isolated from a smear-ripened cheese.</title>
        <authorList>
            <consortium name="US DOE Joint Genome Institute (JGI-PGF)"/>
            <person name="Walter F."/>
            <person name="Albersmeier A."/>
            <person name="Kalinowski J."/>
            <person name="Ruckert C."/>
        </authorList>
    </citation>
    <scope>NUCLEOTIDE SEQUENCE</scope>
    <source>
        <strain evidence="2">JCM 3051</strain>
    </source>
</reference>
<accession>A0A8H9GN35</accession>
<protein>
    <recommendedName>
        <fullName evidence="4">Abi-like protein</fullName>
    </recommendedName>
</protein>
<evidence type="ECO:0000256" key="1">
    <source>
        <dbReference type="SAM" id="MobiDB-lite"/>
    </source>
</evidence>
<name>A0A8H9GN35_9MICO</name>